<dbReference type="Proteomes" id="UP000282311">
    <property type="component" value="Unassembled WGS sequence"/>
</dbReference>
<dbReference type="GO" id="GO:0016020">
    <property type="term" value="C:membrane"/>
    <property type="evidence" value="ECO:0007669"/>
    <property type="project" value="UniProtKB-SubCell"/>
</dbReference>
<dbReference type="PANTHER" id="PTHR46825">
    <property type="entry name" value="D-ALANYL-D-ALANINE-CARBOXYPEPTIDASE/ENDOPEPTIDASE AMPH"/>
    <property type="match status" value="1"/>
</dbReference>
<gene>
    <name evidence="4" type="ORF">D7M11_04335</name>
</gene>
<dbReference type="InterPro" id="IPR012338">
    <property type="entry name" value="Beta-lactam/transpept-like"/>
</dbReference>
<protein>
    <submittedName>
        <fullName evidence="4">Class A beta-lactamase-related serine hydrolase</fullName>
    </submittedName>
</protein>
<proteinExistence type="predicted"/>
<comment type="subcellular location">
    <subcellularLocation>
        <location evidence="1">Membrane</location>
    </subcellularLocation>
</comment>
<dbReference type="InterPro" id="IPR050491">
    <property type="entry name" value="AmpC-like"/>
</dbReference>
<evidence type="ECO:0000313" key="5">
    <source>
        <dbReference type="Proteomes" id="UP000282311"/>
    </source>
</evidence>
<dbReference type="SUPFAM" id="SSF56601">
    <property type="entry name" value="beta-lactamase/transpeptidase-like"/>
    <property type="match status" value="1"/>
</dbReference>
<evidence type="ECO:0000259" key="3">
    <source>
        <dbReference type="Pfam" id="PF00144"/>
    </source>
</evidence>
<organism evidence="4 5">
    <name type="scientific">Paenibacillus ginsengarvi</name>
    <dbReference type="NCBI Taxonomy" id="400777"/>
    <lineage>
        <taxon>Bacteria</taxon>
        <taxon>Bacillati</taxon>
        <taxon>Bacillota</taxon>
        <taxon>Bacilli</taxon>
        <taxon>Bacillales</taxon>
        <taxon>Paenibacillaceae</taxon>
        <taxon>Paenibacillus</taxon>
    </lineage>
</organism>
<dbReference type="PANTHER" id="PTHR46825:SF11">
    <property type="entry name" value="PENICILLIN-BINDING PROTEIN 4"/>
    <property type="match status" value="1"/>
</dbReference>
<reference evidence="4 5" key="1">
    <citation type="journal article" date="2007" name="Int. J. Syst. Evol. Microbiol.">
        <title>Paenibacillus ginsengarvi sp. nov., isolated from soil from ginseng cultivation.</title>
        <authorList>
            <person name="Yoon M.H."/>
            <person name="Ten L.N."/>
            <person name="Im W.T."/>
        </authorList>
    </citation>
    <scope>NUCLEOTIDE SEQUENCE [LARGE SCALE GENOMIC DNA]</scope>
    <source>
        <strain evidence="4 5">KCTC 13059</strain>
    </source>
</reference>
<sequence>MKFFISSECSDSSFNMHDRETLRSRMDEYLRAYEQLDYFSGSVLVAHDGEIVLNEGYGMANREHEVKNTRDTIFRLGSVSKSFTAAAIILLHEQGVLNTDQPISRYLADFPNGDTITIHHLLTHTSGLSHPVGLNTKVAMKLENVIQKFRDQPLAFSPGDQFQYGNSGYILLTYLIEQVSGKPFESFLQDHFFHPLGMFHSGYDVHNRILKHRADGYSAAGDEVVHGEYAHMSTHAGAAGLYSSTGDLSLWDQALHSELLFRRQTRERIFTPFLQNYGYGWYIDRQSLGGRLRTRIHHGGLGNPGYVTRMTRFADERLLIIVLSNFLLSPLEKMNRDLAGMIFGETEAFPDKPEIQAQVQPMRYEAFAGIYEAFIRIHVTVEQERLFITIFGFKLELFFQSEAAEQIDFYAKAAYVRISFRKKFSGQIDGATIHWLGEEAYYAKRRDGHDD</sequence>
<keyword evidence="4" id="KW-0378">Hydrolase</keyword>
<dbReference type="RefSeq" id="WP_120745936.1">
    <property type="nucleotide sequence ID" value="NZ_RBAH01000002.1"/>
</dbReference>
<accession>A0A3B0CKM4</accession>
<evidence type="ECO:0000256" key="1">
    <source>
        <dbReference type="ARBA" id="ARBA00004370"/>
    </source>
</evidence>
<evidence type="ECO:0000256" key="2">
    <source>
        <dbReference type="ARBA" id="ARBA00023136"/>
    </source>
</evidence>
<dbReference type="AlphaFoldDB" id="A0A3B0CKM4"/>
<dbReference type="InterPro" id="IPR001466">
    <property type="entry name" value="Beta-lactam-related"/>
</dbReference>
<dbReference type="Gene3D" id="3.40.710.10">
    <property type="entry name" value="DD-peptidase/beta-lactamase superfamily"/>
    <property type="match status" value="1"/>
</dbReference>
<dbReference type="EMBL" id="RBAH01000002">
    <property type="protein sequence ID" value="RKN86245.1"/>
    <property type="molecule type" value="Genomic_DNA"/>
</dbReference>
<keyword evidence="5" id="KW-1185">Reference proteome</keyword>
<name>A0A3B0CKM4_9BACL</name>
<dbReference type="OrthoDB" id="9803467at2"/>
<dbReference type="GO" id="GO:0016787">
    <property type="term" value="F:hydrolase activity"/>
    <property type="evidence" value="ECO:0007669"/>
    <property type="project" value="UniProtKB-KW"/>
</dbReference>
<evidence type="ECO:0000313" key="4">
    <source>
        <dbReference type="EMBL" id="RKN86245.1"/>
    </source>
</evidence>
<keyword evidence="2" id="KW-0472">Membrane</keyword>
<feature type="domain" description="Beta-lactamase-related" evidence="3">
    <location>
        <begin position="36"/>
        <end position="329"/>
    </location>
</feature>
<dbReference type="Pfam" id="PF00144">
    <property type="entry name" value="Beta-lactamase"/>
    <property type="match status" value="1"/>
</dbReference>
<comment type="caution">
    <text evidence="4">The sequence shown here is derived from an EMBL/GenBank/DDBJ whole genome shotgun (WGS) entry which is preliminary data.</text>
</comment>